<dbReference type="OrthoDB" id="20872at2759"/>
<organism evidence="4 5">
    <name type="scientific">Metarhizium rileyi (strain RCEF 4871)</name>
    <name type="common">Nomuraea rileyi</name>
    <dbReference type="NCBI Taxonomy" id="1649241"/>
    <lineage>
        <taxon>Eukaryota</taxon>
        <taxon>Fungi</taxon>
        <taxon>Dikarya</taxon>
        <taxon>Ascomycota</taxon>
        <taxon>Pezizomycotina</taxon>
        <taxon>Sordariomycetes</taxon>
        <taxon>Hypocreomycetidae</taxon>
        <taxon>Hypocreales</taxon>
        <taxon>Clavicipitaceae</taxon>
        <taxon>Metarhizium</taxon>
    </lineage>
</organism>
<evidence type="ECO:0000313" key="4">
    <source>
        <dbReference type="EMBL" id="OAA40257.1"/>
    </source>
</evidence>
<dbReference type="OMA" id="HSHILRY"/>
<dbReference type="Pfam" id="PF12796">
    <property type="entry name" value="Ank_2"/>
    <property type="match status" value="1"/>
</dbReference>
<dbReference type="InterPro" id="IPR050745">
    <property type="entry name" value="Multifunctional_regulatory"/>
</dbReference>
<gene>
    <name evidence="4" type="ORF">NOR_05818</name>
</gene>
<dbReference type="SUPFAM" id="SSF48403">
    <property type="entry name" value="Ankyrin repeat"/>
    <property type="match status" value="1"/>
</dbReference>
<evidence type="ECO:0000313" key="5">
    <source>
        <dbReference type="Proteomes" id="UP000243498"/>
    </source>
</evidence>
<sequence>MGKGSASHGTTQSLDGSASGSHELEDLGQTLVLASSTGDINRLEALLGEVQDRNPSHLPTDGFLLQTAAKQGQAECIRFLLQHLPGCAARPDRRWEPLLPEGFAYGDIPRKWRVYEDGVIHEAIQGKDPVAVFSVFLDLGMNPNVGLGVAGSPLAQAVSSNQLDLAEYLLSRGADPSGSYMSESLLGVAATLPNDEVLRALVRFGAPVAASQALQQAARYWRIQAAEVLLQHGADVNEVFTRSQYRENMELVEIPLGCALHFAVQGVVVRDGNAASQSSFVCFLLERGARIDLVNDKGETPVQMARRLGRAHVVDILESRGGGQGDERDV</sequence>
<evidence type="ECO:0000256" key="3">
    <source>
        <dbReference type="SAM" id="MobiDB-lite"/>
    </source>
</evidence>
<keyword evidence="1" id="KW-0677">Repeat</keyword>
<dbReference type="SMART" id="SM00248">
    <property type="entry name" value="ANK"/>
    <property type="match status" value="5"/>
</dbReference>
<comment type="caution">
    <text evidence="4">The sequence shown here is derived from an EMBL/GenBank/DDBJ whole genome shotgun (WGS) entry which is preliminary data.</text>
</comment>
<feature type="compositionally biased region" description="Polar residues" evidence="3">
    <location>
        <begin position="7"/>
        <end position="20"/>
    </location>
</feature>
<dbReference type="PANTHER" id="PTHR24189:SF50">
    <property type="entry name" value="ANKYRIN REPEAT AND SOCS BOX PROTEIN 2"/>
    <property type="match status" value="1"/>
</dbReference>
<dbReference type="InterPro" id="IPR036770">
    <property type="entry name" value="Ankyrin_rpt-contain_sf"/>
</dbReference>
<dbReference type="Gene3D" id="1.25.40.20">
    <property type="entry name" value="Ankyrin repeat-containing domain"/>
    <property type="match status" value="1"/>
</dbReference>
<evidence type="ECO:0000256" key="2">
    <source>
        <dbReference type="ARBA" id="ARBA00023043"/>
    </source>
</evidence>
<dbReference type="Proteomes" id="UP000243498">
    <property type="component" value="Unassembled WGS sequence"/>
</dbReference>
<dbReference type="InterPro" id="IPR002110">
    <property type="entry name" value="Ankyrin_rpt"/>
</dbReference>
<keyword evidence="5" id="KW-1185">Reference proteome</keyword>
<dbReference type="PANTHER" id="PTHR24189">
    <property type="entry name" value="MYOTROPHIN"/>
    <property type="match status" value="1"/>
</dbReference>
<evidence type="ECO:0000256" key="1">
    <source>
        <dbReference type="ARBA" id="ARBA00022737"/>
    </source>
</evidence>
<keyword evidence="2" id="KW-0040">ANK repeat</keyword>
<name>A0A167BP51_METRR</name>
<feature type="region of interest" description="Disordered" evidence="3">
    <location>
        <begin position="1"/>
        <end position="21"/>
    </location>
</feature>
<accession>A0A167BP51</accession>
<proteinExistence type="predicted"/>
<dbReference type="STRING" id="1081105.A0A167BP51"/>
<protein>
    <submittedName>
        <fullName evidence="4">Ankyrin repeat protein</fullName>
    </submittedName>
</protein>
<dbReference type="EMBL" id="AZHC01000019">
    <property type="protein sequence ID" value="OAA40257.1"/>
    <property type="molecule type" value="Genomic_DNA"/>
</dbReference>
<reference evidence="4 5" key="1">
    <citation type="journal article" date="2016" name="Genome Biol. Evol.">
        <title>Divergent and convergent evolution of fungal pathogenicity.</title>
        <authorList>
            <person name="Shang Y."/>
            <person name="Xiao G."/>
            <person name="Zheng P."/>
            <person name="Cen K."/>
            <person name="Zhan S."/>
            <person name="Wang C."/>
        </authorList>
    </citation>
    <scope>NUCLEOTIDE SEQUENCE [LARGE SCALE GENOMIC DNA]</scope>
    <source>
        <strain evidence="4 5">RCEF 4871</strain>
    </source>
</reference>
<dbReference type="AlphaFoldDB" id="A0A167BP51"/>